<dbReference type="SUPFAM" id="SSF53067">
    <property type="entry name" value="Actin-like ATPase domain"/>
    <property type="match status" value="2"/>
</dbReference>
<comment type="catalytic activity">
    <reaction evidence="5">
        <text>acetate + ATP = acetyl phosphate + ADP</text>
        <dbReference type="Rhea" id="RHEA:11352"/>
        <dbReference type="ChEBI" id="CHEBI:22191"/>
        <dbReference type="ChEBI" id="CHEBI:30089"/>
        <dbReference type="ChEBI" id="CHEBI:30616"/>
        <dbReference type="ChEBI" id="CHEBI:456216"/>
        <dbReference type="EC" id="2.7.2.1"/>
    </reaction>
</comment>
<feature type="binding site" evidence="5">
    <location>
        <begin position="223"/>
        <end position="227"/>
    </location>
    <ligand>
        <name>ATP</name>
        <dbReference type="ChEBI" id="CHEBI:30616"/>
    </ligand>
</feature>
<dbReference type="GO" id="GO:0000287">
    <property type="term" value="F:magnesium ion binding"/>
    <property type="evidence" value="ECO:0007669"/>
    <property type="project" value="UniProtKB-UniRule"/>
</dbReference>
<keyword evidence="5" id="KW-0479">Metal-binding</keyword>
<dbReference type="PIRSF" id="PIRSF000722">
    <property type="entry name" value="Acetate_prop_kin"/>
    <property type="match status" value="1"/>
</dbReference>
<evidence type="ECO:0000256" key="2">
    <source>
        <dbReference type="ARBA" id="ARBA00022741"/>
    </source>
</evidence>
<dbReference type="PANTHER" id="PTHR21060">
    <property type="entry name" value="ACETATE KINASE"/>
    <property type="match status" value="1"/>
</dbReference>
<dbReference type="GO" id="GO:0006083">
    <property type="term" value="P:acetate metabolic process"/>
    <property type="evidence" value="ECO:0007669"/>
    <property type="project" value="TreeGrafter"/>
</dbReference>
<evidence type="ECO:0000256" key="5">
    <source>
        <dbReference type="HAMAP-Rule" id="MF_03131"/>
    </source>
</evidence>
<dbReference type="Pfam" id="PF00871">
    <property type="entry name" value="Acetate_kinase"/>
    <property type="match status" value="1"/>
</dbReference>
<dbReference type="HAMAP" id="MF_00020">
    <property type="entry name" value="Acetate_kinase"/>
    <property type="match status" value="1"/>
</dbReference>
<dbReference type="PROSITE" id="PS01075">
    <property type="entry name" value="ACETATE_KINASE_1"/>
    <property type="match status" value="1"/>
</dbReference>
<dbReference type="NCBIfam" id="TIGR00016">
    <property type="entry name" value="ackA"/>
    <property type="match status" value="1"/>
</dbReference>
<sequence length="429" mass="46869">MVINHHDKMAKLILSINAGSSSVKVSVFRGSSKDAEPSQLAEVSIDGLTAPPSTLTYKRGDHKIKGKEIEGVSSQEDAFKYILEHLLNDDDLPDLKNKEDIEFACHRVVHGGDFDKPTRIDKETYHHIEELSDLAPLHNAGALTIVKAVHEQLPKATNIAFFDSAFHSTIPEHIRTYPIDQERAKLNKLRKYGFHGLSYAFIARSVAESLNKPVDSLNIIALHLGSGASACSIVDGKSFDTTMGLTPLAGLPGATRSGSVDPSLIFHFTHSAGKPSRSSTKNLHITEAEEILNKKSGWNAIAGTTDFGVISSKAEEGDKNCQLAFNLFVDKILNFVGGYYVKMGGKLDALVFAGGIGEKGSQLRARVVKQLACVGFELDEEKNKKPEDKEVVDISKSGSKHKVLICQTDEQTEMARQCVQNADDFRKNV</sequence>
<dbReference type="InterPro" id="IPR004372">
    <property type="entry name" value="Ac/propionate_kinase"/>
</dbReference>
<comment type="caution">
    <text evidence="6">The sequence shown here is derived from an EMBL/GenBank/DDBJ whole genome shotgun (WGS) entry which is preliminary data.</text>
</comment>
<reference evidence="6 7" key="1">
    <citation type="submission" date="2018-10" db="EMBL/GenBank/DDBJ databases">
        <title>Fifty Aureobasidium pullulans genomes reveal a recombining polyextremotolerant generalist.</title>
        <authorList>
            <person name="Gostincar C."/>
            <person name="Turk M."/>
            <person name="Zajc J."/>
            <person name="Gunde-Cimerman N."/>
        </authorList>
    </citation>
    <scope>NUCLEOTIDE SEQUENCE [LARGE SCALE GENOMIC DNA]</scope>
    <source>
        <strain evidence="6 7">EXF-3863</strain>
    </source>
</reference>
<dbReference type="InterPro" id="IPR023865">
    <property type="entry name" value="Aliphatic_acid_kinase_CS"/>
</dbReference>
<evidence type="ECO:0000313" key="7">
    <source>
        <dbReference type="Proteomes" id="UP000308005"/>
    </source>
</evidence>
<proteinExistence type="inferred from homology"/>
<dbReference type="AlphaFoldDB" id="A0A4S9TME1"/>
<feature type="site" description="Transition state stabilizer" evidence="5">
    <location>
        <position position="256"/>
    </location>
</feature>
<gene>
    <name evidence="6" type="ORF">D6C91_02843</name>
</gene>
<dbReference type="GO" id="GO:0006085">
    <property type="term" value="P:acetyl-CoA biosynthetic process"/>
    <property type="evidence" value="ECO:0007669"/>
    <property type="project" value="UniProtKB-UniRule"/>
</dbReference>
<feature type="binding site" evidence="5">
    <location>
        <position position="24"/>
    </location>
    <ligand>
        <name>ATP</name>
        <dbReference type="ChEBI" id="CHEBI:30616"/>
    </ligand>
</feature>
<evidence type="ECO:0000256" key="1">
    <source>
        <dbReference type="ARBA" id="ARBA00022679"/>
    </source>
</evidence>
<keyword evidence="5" id="KW-0460">Magnesium</keyword>
<comment type="pathway">
    <text evidence="5">Metabolic intermediate biosynthesis; acetyl-CoA biosynthesis; acetyl-CoA from acetate: step 1/2.</text>
</comment>
<dbReference type="GO" id="GO:0008776">
    <property type="term" value="F:acetate kinase activity"/>
    <property type="evidence" value="ECO:0007669"/>
    <property type="project" value="UniProtKB-UniRule"/>
</dbReference>
<dbReference type="PRINTS" id="PR00471">
    <property type="entry name" value="ACETATEKNASE"/>
</dbReference>
<dbReference type="InterPro" id="IPR043129">
    <property type="entry name" value="ATPase_NBD"/>
</dbReference>
<dbReference type="InterPro" id="IPR000890">
    <property type="entry name" value="Aliphatic_acid_kin_short-chain"/>
</dbReference>
<dbReference type="PANTHER" id="PTHR21060:SF15">
    <property type="entry name" value="ACETATE KINASE-RELATED"/>
    <property type="match status" value="1"/>
</dbReference>
<dbReference type="UniPathway" id="UPA00340">
    <property type="reaction ID" value="UER00458"/>
</dbReference>
<comment type="cofactor">
    <cofactor evidence="5">
        <name>Mg(2+)</name>
        <dbReference type="ChEBI" id="CHEBI:18420"/>
    </cofactor>
</comment>
<keyword evidence="4 5" id="KW-0067">ATP-binding</keyword>
<keyword evidence="1 5" id="KW-0808">Transferase</keyword>
<evidence type="ECO:0000256" key="3">
    <source>
        <dbReference type="ARBA" id="ARBA00022777"/>
    </source>
</evidence>
<dbReference type="GO" id="GO:0005524">
    <property type="term" value="F:ATP binding"/>
    <property type="evidence" value="ECO:0007669"/>
    <property type="project" value="UniProtKB-KW"/>
</dbReference>
<comment type="similarity">
    <text evidence="5">Belongs to the acetokinase family.</text>
</comment>
<feature type="binding site" evidence="5">
    <location>
        <position position="107"/>
    </location>
    <ligand>
        <name>substrate</name>
    </ligand>
</feature>
<dbReference type="Gene3D" id="3.30.420.40">
    <property type="match status" value="2"/>
</dbReference>
<feature type="binding site" evidence="5">
    <location>
        <position position="410"/>
    </location>
    <ligand>
        <name>Mg(2+)</name>
        <dbReference type="ChEBI" id="CHEBI:18420"/>
    </ligand>
</feature>
<evidence type="ECO:0000313" key="6">
    <source>
        <dbReference type="EMBL" id="THZ25728.1"/>
    </source>
</evidence>
<dbReference type="Proteomes" id="UP000308005">
    <property type="component" value="Unassembled WGS sequence"/>
</dbReference>
<feature type="binding site" evidence="5">
    <location>
        <position position="17"/>
    </location>
    <ligand>
        <name>Mg(2+)</name>
        <dbReference type="ChEBI" id="CHEBI:18420"/>
    </ligand>
</feature>
<accession>A0A4S9TME1</accession>
<keyword evidence="3 5" id="KW-0418">Kinase</keyword>
<organism evidence="6 7">
    <name type="scientific">Aureobasidium pullulans</name>
    <name type="common">Black yeast</name>
    <name type="synonym">Pullularia pullulans</name>
    <dbReference type="NCBI Taxonomy" id="5580"/>
    <lineage>
        <taxon>Eukaryota</taxon>
        <taxon>Fungi</taxon>
        <taxon>Dikarya</taxon>
        <taxon>Ascomycota</taxon>
        <taxon>Pezizomycotina</taxon>
        <taxon>Dothideomycetes</taxon>
        <taxon>Dothideomycetidae</taxon>
        <taxon>Dothideales</taxon>
        <taxon>Saccotheciaceae</taxon>
        <taxon>Aureobasidium</taxon>
    </lineage>
</organism>
<feature type="site" description="Transition state stabilizer" evidence="5">
    <location>
        <position position="195"/>
    </location>
</feature>
<dbReference type="EC" id="2.7.2.1" evidence="5"/>
<comment type="caution">
    <text evidence="5">Lacks conserved residue(s) required for the propagation of feature annotation.</text>
</comment>
<dbReference type="EMBL" id="QZBM01000081">
    <property type="protein sequence ID" value="THZ25728.1"/>
    <property type="molecule type" value="Genomic_DNA"/>
</dbReference>
<feature type="active site" description="Proton donor/acceptor" evidence="5">
    <location>
        <position position="163"/>
    </location>
</feature>
<keyword evidence="2 5" id="KW-0547">Nucleotide-binding</keyword>
<protein>
    <recommendedName>
        <fullName evidence="5">Probable acetate kinase</fullName>
        <ecNumber evidence="5">2.7.2.1</ecNumber>
    </recommendedName>
    <alternativeName>
        <fullName evidence="5">Acetokinase</fullName>
    </alternativeName>
</protein>
<name>A0A4S9TME1_AURPU</name>
<evidence type="ECO:0000256" key="4">
    <source>
        <dbReference type="ARBA" id="ARBA00022840"/>
    </source>
</evidence>